<proteinExistence type="predicted"/>
<dbReference type="EMBL" id="RBWE01000001">
    <property type="protein sequence ID" value="RKO66424.1"/>
    <property type="molecule type" value="Genomic_DNA"/>
</dbReference>
<sequence length="114" mass="11690">MLNKLIKACEAGFESRPSGARRQQNRHHPRGGCPAADGARAPGVQARAQPAGQTAERQATGVSPHGEAATGRKPAPRSAKTGGSPSQVTGAKAEGALRRAQPATAKPQKIRPEG</sequence>
<protein>
    <submittedName>
        <fullName evidence="2">Uncharacterized protein</fullName>
    </submittedName>
</protein>
<evidence type="ECO:0000256" key="1">
    <source>
        <dbReference type="SAM" id="MobiDB-lite"/>
    </source>
</evidence>
<dbReference type="Proteomes" id="UP000271256">
    <property type="component" value="Unassembled WGS sequence"/>
</dbReference>
<name>A0A494X0Q5_9FIRM</name>
<organism evidence="2 3">
    <name type="scientific">Desulfofundulus salinus</name>
    <dbReference type="NCBI Taxonomy" id="2419843"/>
    <lineage>
        <taxon>Bacteria</taxon>
        <taxon>Bacillati</taxon>
        <taxon>Bacillota</taxon>
        <taxon>Clostridia</taxon>
        <taxon>Eubacteriales</taxon>
        <taxon>Peptococcaceae</taxon>
        <taxon>Desulfofundulus</taxon>
    </lineage>
</organism>
<comment type="caution">
    <text evidence="2">The sequence shown here is derived from an EMBL/GenBank/DDBJ whole genome shotgun (WGS) entry which is preliminary data.</text>
</comment>
<dbReference type="AlphaFoldDB" id="A0A494X0Q5"/>
<evidence type="ECO:0000313" key="2">
    <source>
        <dbReference type="EMBL" id="RKO66424.1"/>
    </source>
</evidence>
<accession>A0A494X0Q5</accession>
<evidence type="ECO:0000313" key="3">
    <source>
        <dbReference type="Proteomes" id="UP000271256"/>
    </source>
</evidence>
<feature type="region of interest" description="Disordered" evidence="1">
    <location>
        <begin position="9"/>
        <end position="114"/>
    </location>
</feature>
<keyword evidence="3" id="KW-1185">Reference proteome</keyword>
<feature type="compositionally biased region" description="Polar residues" evidence="1">
    <location>
        <begin position="51"/>
        <end position="61"/>
    </location>
</feature>
<reference evidence="2 3" key="1">
    <citation type="submission" date="2018-10" db="EMBL/GenBank/DDBJ databases">
        <authorList>
            <person name="Grouzdev D.S."/>
            <person name="Krutkina M.S."/>
            <person name="Tourova T.P."/>
            <person name="Nazina T.N."/>
        </authorList>
    </citation>
    <scope>NUCLEOTIDE SEQUENCE [LARGE SCALE GENOMIC DNA]</scope>
    <source>
        <strain evidence="2 3">435</strain>
    </source>
</reference>
<gene>
    <name evidence="2" type="ORF">D7024_05345</name>
</gene>